<dbReference type="InterPro" id="IPR050905">
    <property type="entry name" value="Plant_NBS-LRR"/>
</dbReference>
<keyword evidence="1" id="KW-0611">Plant defense</keyword>
<reference evidence="3 4" key="1">
    <citation type="journal article" date="2020" name="Mol. Plant">
        <title>The Chromosome-Based Rubber Tree Genome Provides New Insights into Spurge Genome Evolution and Rubber Biosynthesis.</title>
        <authorList>
            <person name="Liu J."/>
            <person name="Shi C."/>
            <person name="Shi C.C."/>
            <person name="Li W."/>
            <person name="Zhang Q.J."/>
            <person name="Zhang Y."/>
            <person name="Li K."/>
            <person name="Lu H.F."/>
            <person name="Shi C."/>
            <person name="Zhu S.T."/>
            <person name="Xiao Z.Y."/>
            <person name="Nan H."/>
            <person name="Yue Y."/>
            <person name="Zhu X.G."/>
            <person name="Wu Y."/>
            <person name="Hong X.N."/>
            <person name="Fan G.Y."/>
            <person name="Tong Y."/>
            <person name="Zhang D."/>
            <person name="Mao C.L."/>
            <person name="Liu Y.L."/>
            <person name="Hao S.J."/>
            <person name="Liu W.Q."/>
            <person name="Lv M.Q."/>
            <person name="Zhang H.B."/>
            <person name="Liu Y."/>
            <person name="Hu-Tang G.R."/>
            <person name="Wang J.P."/>
            <person name="Wang J.H."/>
            <person name="Sun Y.H."/>
            <person name="Ni S.B."/>
            <person name="Chen W.B."/>
            <person name="Zhang X.C."/>
            <person name="Jiao Y.N."/>
            <person name="Eichler E.E."/>
            <person name="Li G.H."/>
            <person name="Liu X."/>
            <person name="Gao L.Z."/>
        </authorList>
    </citation>
    <scope>NUCLEOTIDE SEQUENCE [LARGE SCALE GENOMIC DNA]</scope>
    <source>
        <strain evidence="4">cv. GT1</strain>
        <tissue evidence="3">Leaf</tissue>
    </source>
</reference>
<name>A0A6A6KC18_HEVBR</name>
<dbReference type="EMBL" id="JAAGAX010000017">
    <property type="protein sequence ID" value="KAF2285944.1"/>
    <property type="molecule type" value="Genomic_DNA"/>
</dbReference>
<sequence length="456" mass="51698">MLNILENVCLLNSHRSPSMHPLIRSMALQIMKESSGVRAMIESDSFFKHLHGLKVLDLSNTGIQKLPNSVTTLVNLASLVVSRCAGLRRVPSLANLRELKRLDLGFSGVKKVPDDLEFLSKLMYLDLEGTSVKEIRPGILPKLSHLQFLKLPSTLAVEGEEVASLSKVETLYCHFHDLVGFNTFVESMEELMIASEYELLIGPSSHTMGYLMFSRSFKVDKNVMAYDCSIGKEGNFLNFPADLQGLEIVNCNDAQSLHCVHPFEYATQLEYVFITNCNGMECLFLLPEDGWRIFPRLKFLNLDSLKNFRFLFGGEVAVAPSLPHYGNSFNQLRTFNMRNCPTIKKLFPPCLLPNLQNLETIYVSDCLSMEEIIGAERQEEQVTMDFSLPKLRIFNLINLPQLKSICDRVVICESLRIISLINCPVQMMDVPFFYASGHQSLDRVEISRDTIYFIDI</sequence>
<evidence type="ECO:0000313" key="3">
    <source>
        <dbReference type="EMBL" id="KAF2285944.1"/>
    </source>
</evidence>
<proteinExistence type="predicted"/>
<organism evidence="3 4">
    <name type="scientific">Hevea brasiliensis</name>
    <name type="common">Para rubber tree</name>
    <name type="synonym">Siphonia brasiliensis</name>
    <dbReference type="NCBI Taxonomy" id="3981"/>
    <lineage>
        <taxon>Eukaryota</taxon>
        <taxon>Viridiplantae</taxon>
        <taxon>Streptophyta</taxon>
        <taxon>Embryophyta</taxon>
        <taxon>Tracheophyta</taxon>
        <taxon>Spermatophyta</taxon>
        <taxon>Magnoliopsida</taxon>
        <taxon>eudicotyledons</taxon>
        <taxon>Gunneridae</taxon>
        <taxon>Pentapetalae</taxon>
        <taxon>rosids</taxon>
        <taxon>fabids</taxon>
        <taxon>Malpighiales</taxon>
        <taxon>Euphorbiaceae</taxon>
        <taxon>Crotonoideae</taxon>
        <taxon>Micrandreae</taxon>
        <taxon>Hevea</taxon>
    </lineage>
</organism>
<accession>A0A6A6KC18</accession>
<dbReference type="Pfam" id="PF23247">
    <property type="entry name" value="LRR_RPS2"/>
    <property type="match status" value="1"/>
</dbReference>
<dbReference type="AlphaFoldDB" id="A0A6A6KC18"/>
<evidence type="ECO:0000259" key="2">
    <source>
        <dbReference type="Pfam" id="PF23247"/>
    </source>
</evidence>
<gene>
    <name evidence="3" type="ORF">GH714_009126</name>
</gene>
<dbReference type="PANTHER" id="PTHR33463:SF187">
    <property type="entry name" value="AND NB-ARC DOMAIN DISEASE RESISTANCE PROTEIN, PUTATIVE-RELATED"/>
    <property type="match status" value="1"/>
</dbReference>
<dbReference type="InterPro" id="IPR032675">
    <property type="entry name" value="LRR_dom_sf"/>
</dbReference>
<evidence type="ECO:0000256" key="1">
    <source>
        <dbReference type="ARBA" id="ARBA00022821"/>
    </source>
</evidence>
<dbReference type="SUPFAM" id="SSF52058">
    <property type="entry name" value="L domain-like"/>
    <property type="match status" value="1"/>
</dbReference>
<feature type="domain" description="Disease resistance protein At4g27190-like leucine-rich repeats" evidence="2">
    <location>
        <begin position="325"/>
        <end position="447"/>
    </location>
</feature>
<dbReference type="Gene3D" id="3.80.10.10">
    <property type="entry name" value="Ribonuclease Inhibitor"/>
    <property type="match status" value="2"/>
</dbReference>
<keyword evidence="4" id="KW-1185">Reference proteome</keyword>
<dbReference type="InterPro" id="IPR057135">
    <property type="entry name" value="At4g27190-like_LRR"/>
</dbReference>
<comment type="caution">
    <text evidence="3">The sequence shown here is derived from an EMBL/GenBank/DDBJ whole genome shotgun (WGS) entry which is preliminary data.</text>
</comment>
<dbReference type="Proteomes" id="UP000467840">
    <property type="component" value="Chromosome 3"/>
</dbReference>
<dbReference type="PANTHER" id="PTHR33463">
    <property type="entry name" value="NB-ARC DOMAIN-CONTAINING PROTEIN-RELATED"/>
    <property type="match status" value="1"/>
</dbReference>
<evidence type="ECO:0000313" key="4">
    <source>
        <dbReference type="Proteomes" id="UP000467840"/>
    </source>
</evidence>
<protein>
    <recommendedName>
        <fullName evidence="2">Disease resistance protein At4g27190-like leucine-rich repeats domain-containing protein</fullName>
    </recommendedName>
</protein>